<dbReference type="InterPro" id="IPR018385">
    <property type="entry name" value="C4_dicarb_anaerob_car-like"/>
</dbReference>
<feature type="transmembrane region" description="Helical" evidence="7">
    <location>
        <begin position="234"/>
        <end position="253"/>
    </location>
</feature>
<feature type="transmembrane region" description="Helical" evidence="7">
    <location>
        <begin position="293"/>
        <end position="313"/>
    </location>
</feature>
<evidence type="ECO:0000256" key="6">
    <source>
        <dbReference type="SAM" id="MobiDB-lite"/>
    </source>
</evidence>
<dbReference type="PANTHER" id="PTHR43652">
    <property type="entry name" value="BASIC AMINO ACID ANTIPORTER YFCC-RELATED"/>
    <property type="match status" value="1"/>
</dbReference>
<feature type="transmembrane region" description="Helical" evidence="7">
    <location>
        <begin position="427"/>
        <end position="452"/>
    </location>
</feature>
<dbReference type="RefSeq" id="WP_168094588.1">
    <property type="nucleotide sequence ID" value="NZ_JAATER010000272.1"/>
</dbReference>
<evidence type="ECO:0000256" key="5">
    <source>
        <dbReference type="ARBA" id="ARBA00023136"/>
    </source>
</evidence>
<evidence type="ECO:0000256" key="7">
    <source>
        <dbReference type="SAM" id="Phobius"/>
    </source>
</evidence>
<gene>
    <name evidence="8" type="ORF">NQU55_12285</name>
</gene>
<evidence type="ECO:0000313" key="8">
    <source>
        <dbReference type="EMBL" id="MCQ8770551.1"/>
    </source>
</evidence>
<dbReference type="InterPro" id="IPR051679">
    <property type="entry name" value="DASS-Related_Transporters"/>
</dbReference>
<feature type="transmembrane region" description="Helical" evidence="7">
    <location>
        <begin position="458"/>
        <end position="476"/>
    </location>
</feature>
<feature type="transmembrane region" description="Helical" evidence="7">
    <location>
        <begin position="177"/>
        <end position="192"/>
    </location>
</feature>
<evidence type="ECO:0000256" key="1">
    <source>
        <dbReference type="ARBA" id="ARBA00004651"/>
    </source>
</evidence>
<dbReference type="Proteomes" id="UP001142374">
    <property type="component" value="Unassembled WGS sequence"/>
</dbReference>
<feature type="transmembrane region" description="Helical" evidence="7">
    <location>
        <begin position="483"/>
        <end position="508"/>
    </location>
</feature>
<feature type="transmembrane region" description="Helical" evidence="7">
    <location>
        <begin position="400"/>
        <end position="420"/>
    </location>
</feature>
<dbReference type="EMBL" id="JANIID010000008">
    <property type="protein sequence ID" value="MCQ8770551.1"/>
    <property type="molecule type" value="Genomic_DNA"/>
</dbReference>
<evidence type="ECO:0000313" key="9">
    <source>
        <dbReference type="Proteomes" id="UP001142374"/>
    </source>
</evidence>
<feature type="region of interest" description="Disordered" evidence="6">
    <location>
        <begin position="1"/>
        <end position="26"/>
    </location>
</feature>
<dbReference type="Pfam" id="PF03606">
    <property type="entry name" value="DcuC"/>
    <property type="match status" value="1"/>
</dbReference>
<accession>A0A9X2RNL6</accession>
<keyword evidence="2" id="KW-1003">Cell membrane</keyword>
<feature type="transmembrane region" description="Helical" evidence="7">
    <location>
        <begin position="110"/>
        <end position="132"/>
    </location>
</feature>
<proteinExistence type="predicted"/>
<organism evidence="8 9">
    <name type="scientific">Streptomyces telluris</name>
    <dbReference type="NCBI Taxonomy" id="2720021"/>
    <lineage>
        <taxon>Bacteria</taxon>
        <taxon>Bacillati</taxon>
        <taxon>Actinomycetota</taxon>
        <taxon>Actinomycetes</taxon>
        <taxon>Kitasatosporales</taxon>
        <taxon>Streptomycetaceae</taxon>
        <taxon>Streptomyces</taxon>
    </lineage>
</organism>
<comment type="caution">
    <text evidence="8">The sequence shown here is derived from an EMBL/GenBank/DDBJ whole genome shotgun (WGS) entry which is preliminary data.</text>
</comment>
<keyword evidence="3 7" id="KW-0812">Transmembrane</keyword>
<keyword evidence="4 7" id="KW-1133">Transmembrane helix</keyword>
<name>A0A9X2RNL6_9ACTN</name>
<feature type="transmembrane region" description="Helical" evidence="7">
    <location>
        <begin position="153"/>
        <end position="171"/>
    </location>
</feature>
<feature type="transmembrane region" description="Helical" evidence="7">
    <location>
        <begin position="325"/>
        <end position="344"/>
    </location>
</feature>
<reference evidence="8" key="1">
    <citation type="submission" date="2022-06" db="EMBL/GenBank/DDBJ databases">
        <title>WGS of actinobacteria.</title>
        <authorList>
            <person name="Thawai C."/>
        </authorList>
    </citation>
    <scope>NUCLEOTIDE SEQUENCE</scope>
    <source>
        <strain evidence="8">AA8</strain>
    </source>
</reference>
<dbReference type="AlphaFoldDB" id="A0A9X2RNL6"/>
<feature type="transmembrane region" description="Helical" evidence="7">
    <location>
        <begin position="33"/>
        <end position="53"/>
    </location>
</feature>
<evidence type="ECO:0000256" key="2">
    <source>
        <dbReference type="ARBA" id="ARBA00022475"/>
    </source>
</evidence>
<protein>
    <submittedName>
        <fullName evidence="8">TIGR00366 family protein</fullName>
    </submittedName>
</protein>
<keyword evidence="9" id="KW-1185">Reference proteome</keyword>
<comment type="subcellular location">
    <subcellularLocation>
        <location evidence="1">Cell membrane</location>
        <topology evidence="1">Multi-pass membrane protein</topology>
    </subcellularLocation>
</comment>
<keyword evidence="5 7" id="KW-0472">Membrane</keyword>
<feature type="transmembrane region" description="Helical" evidence="7">
    <location>
        <begin position="199"/>
        <end position="222"/>
    </location>
</feature>
<sequence>MSTGTTPRTAPEPQGAPEQDGGSRRRKPRFPSAFTVLVAVTVIVWGLTFVVPAGRYDTKDGAPVPDTYHTVDLATGFAGRLKDLFLAPVNGLYGVTNEDSGLTAPGGDGAFFGAAGVFLFVLAVGAFITVTLRSGALTSGVARLAERLHGHRTLLLVVLTALFSLGGTTYGMAEETLGFYGLMVPLVLKLGYDRMVGATVIMVGAGVGTLASTVNPFATGVASDSAGIGTGDGIVLRLLMWVALTALAAWYLVRYANRVRKDPGRSLVEELPEDEELRRQEAAAAPLTVRQRVVLVLFAATFLFMIFAVIPWADLGIGFLPTLGWYFPELAALFIVAAVAVGFLSGLGEKGTAEAVVAGAGDFIGAAVIIMLARGVTVIMNNASVTDTVLHALHSVVSGTSSGFFAVLMFLVNLPLAFFVPSSSGHAALAMPILAPLADFAGVSRSVVVTAYQSASGWINLITPTSAVVMGGLALAKVRYDRYLRFVAPLMGMLLVAVAGFMVLGAALG</sequence>
<dbReference type="PANTHER" id="PTHR43652:SF6">
    <property type="entry name" value="ARGININE REPRESSOR"/>
    <property type="match status" value="1"/>
</dbReference>
<evidence type="ECO:0000256" key="4">
    <source>
        <dbReference type="ARBA" id="ARBA00022989"/>
    </source>
</evidence>
<evidence type="ECO:0000256" key="3">
    <source>
        <dbReference type="ARBA" id="ARBA00022692"/>
    </source>
</evidence>
<feature type="transmembrane region" description="Helical" evidence="7">
    <location>
        <begin position="356"/>
        <end position="380"/>
    </location>
</feature>
<dbReference type="GO" id="GO:0005886">
    <property type="term" value="C:plasma membrane"/>
    <property type="evidence" value="ECO:0007669"/>
    <property type="project" value="UniProtKB-SubCell"/>
</dbReference>